<reference evidence="3" key="1">
    <citation type="submission" date="2021-06" db="EMBL/GenBank/DDBJ databases">
        <authorList>
            <person name="Kallberg Y."/>
            <person name="Tangrot J."/>
            <person name="Rosling A."/>
        </authorList>
    </citation>
    <scope>NUCLEOTIDE SEQUENCE</scope>
    <source>
        <strain evidence="3">MT106</strain>
    </source>
</reference>
<feature type="region of interest" description="Disordered" evidence="1">
    <location>
        <begin position="329"/>
        <end position="350"/>
    </location>
</feature>
<gene>
    <name evidence="3" type="ORF">AGERDE_LOCUS1198</name>
</gene>
<sequence>MLLQKTLKTITTRIYAPSISSLNVTKFFFSRGYTRPYTIKRPCNDTLGSSARSSLSTITLNWKFMSVPHSSAVSACQISNVRNYSDFRSLQQHLKNHRGRSLRGEDWKSTALAIGGATLTFLLLPPLLLFVLNGALAYGVYRLIKSGLHHYYQLKRIQGVASSDHRVKSSSDLFSNRPPPRRRDSDMIGGGRGSLGGGLTDLVESLLMPFSSSVYVDRLYESAITQLLQNNQYREVLNRDLDSLSPEDVQFSKPYSISKVGVSTFDSFQGGYQENKVQIEFSGMTPTGEEVIVRATGSLTDGNHNNLSLQELTVYLPTIGRQLLIPISSSATTSSPPTSSIPEAEFRDIK</sequence>
<dbReference type="OrthoDB" id="10658494at2759"/>
<keyword evidence="2" id="KW-1133">Transmembrane helix</keyword>
<keyword evidence="2" id="KW-0472">Membrane</keyword>
<evidence type="ECO:0000256" key="2">
    <source>
        <dbReference type="SAM" id="Phobius"/>
    </source>
</evidence>
<dbReference type="AlphaFoldDB" id="A0A9N8YS46"/>
<keyword evidence="4" id="KW-1185">Reference proteome</keyword>
<name>A0A9N8YS46_9GLOM</name>
<comment type="caution">
    <text evidence="3">The sequence shown here is derived from an EMBL/GenBank/DDBJ whole genome shotgun (WGS) entry which is preliminary data.</text>
</comment>
<organism evidence="3 4">
    <name type="scientific">Ambispora gerdemannii</name>
    <dbReference type="NCBI Taxonomy" id="144530"/>
    <lineage>
        <taxon>Eukaryota</taxon>
        <taxon>Fungi</taxon>
        <taxon>Fungi incertae sedis</taxon>
        <taxon>Mucoromycota</taxon>
        <taxon>Glomeromycotina</taxon>
        <taxon>Glomeromycetes</taxon>
        <taxon>Archaeosporales</taxon>
        <taxon>Ambisporaceae</taxon>
        <taxon>Ambispora</taxon>
    </lineage>
</organism>
<dbReference type="Proteomes" id="UP000789831">
    <property type="component" value="Unassembled WGS sequence"/>
</dbReference>
<proteinExistence type="predicted"/>
<accession>A0A9N8YS46</accession>
<feature type="region of interest" description="Disordered" evidence="1">
    <location>
        <begin position="168"/>
        <end position="191"/>
    </location>
</feature>
<evidence type="ECO:0000256" key="1">
    <source>
        <dbReference type="SAM" id="MobiDB-lite"/>
    </source>
</evidence>
<protein>
    <submittedName>
        <fullName evidence="3">7971_t:CDS:1</fullName>
    </submittedName>
</protein>
<dbReference type="EMBL" id="CAJVPL010000078">
    <property type="protein sequence ID" value="CAG8442837.1"/>
    <property type="molecule type" value="Genomic_DNA"/>
</dbReference>
<feature type="transmembrane region" description="Helical" evidence="2">
    <location>
        <begin position="110"/>
        <end position="141"/>
    </location>
</feature>
<feature type="compositionally biased region" description="Low complexity" evidence="1">
    <location>
        <begin position="329"/>
        <end position="342"/>
    </location>
</feature>
<evidence type="ECO:0000313" key="4">
    <source>
        <dbReference type="Proteomes" id="UP000789831"/>
    </source>
</evidence>
<keyword evidence="2" id="KW-0812">Transmembrane</keyword>
<evidence type="ECO:0000313" key="3">
    <source>
        <dbReference type="EMBL" id="CAG8442837.1"/>
    </source>
</evidence>